<dbReference type="Proteomes" id="UP001357223">
    <property type="component" value="Chromosome"/>
</dbReference>
<evidence type="ECO:0000313" key="1">
    <source>
        <dbReference type="EMBL" id="WVX82032.1"/>
    </source>
</evidence>
<sequence>MPITMNQSVVSTLGKLLVVVLLFLALLVAELFGLTDAATAINNAIVATVQDP</sequence>
<keyword evidence="2" id="KW-1185">Reference proteome</keyword>
<protein>
    <submittedName>
        <fullName evidence="1">Uncharacterized protein</fullName>
    </submittedName>
</protein>
<accession>A0ABZ2CFA8</accession>
<gene>
    <name evidence="1" type="ORF">R4Z09_03170</name>
</gene>
<proteinExistence type="predicted"/>
<reference evidence="1 2" key="1">
    <citation type="submission" date="2023-10" db="EMBL/GenBank/DDBJ databases">
        <title>Niallia locisalis sp.nov. isolated from a salt pond sample.</title>
        <authorList>
            <person name="Li X.-J."/>
            <person name="Dong L."/>
        </authorList>
    </citation>
    <scope>NUCLEOTIDE SEQUENCE [LARGE SCALE GENOMIC DNA]</scope>
    <source>
        <strain evidence="1 2">DSM 29761</strain>
    </source>
</reference>
<evidence type="ECO:0000313" key="2">
    <source>
        <dbReference type="Proteomes" id="UP001357223"/>
    </source>
</evidence>
<dbReference type="EMBL" id="CP137640">
    <property type="protein sequence ID" value="WVX82032.1"/>
    <property type="molecule type" value="Genomic_DNA"/>
</dbReference>
<organism evidence="1 2">
    <name type="scientific">Niallia oryzisoli</name>
    <dbReference type="NCBI Taxonomy" id="1737571"/>
    <lineage>
        <taxon>Bacteria</taxon>
        <taxon>Bacillati</taxon>
        <taxon>Bacillota</taxon>
        <taxon>Bacilli</taxon>
        <taxon>Bacillales</taxon>
        <taxon>Bacillaceae</taxon>
        <taxon>Niallia</taxon>
    </lineage>
</organism>
<name>A0ABZ2CFA8_9BACI</name>
<dbReference type="RefSeq" id="WP_338450936.1">
    <property type="nucleotide sequence ID" value="NZ_CP137640.1"/>
</dbReference>